<evidence type="ECO:0000256" key="1">
    <source>
        <dbReference type="ARBA" id="ARBA00022448"/>
    </source>
</evidence>
<keyword evidence="7" id="KW-1185">Reference proteome</keyword>
<evidence type="ECO:0000256" key="4">
    <source>
        <dbReference type="SAM" id="MobiDB-lite"/>
    </source>
</evidence>
<feature type="region of interest" description="Disordered" evidence="4">
    <location>
        <begin position="173"/>
        <end position="214"/>
    </location>
</feature>
<dbReference type="GO" id="GO:0006623">
    <property type="term" value="P:protein targeting to vacuole"/>
    <property type="evidence" value="ECO:0007669"/>
    <property type="project" value="InterPro"/>
</dbReference>
<dbReference type="InterPro" id="IPR057780">
    <property type="entry name" value="Beta-prop_Vps41"/>
</dbReference>
<feature type="compositionally biased region" description="Polar residues" evidence="4">
    <location>
        <begin position="505"/>
        <end position="515"/>
    </location>
</feature>
<proteinExistence type="predicted"/>
<dbReference type="Proteomes" id="UP001321760">
    <property type="component" value="Unassembled WGS sequence"/>
</dbReference>
<feature type="region of interest" description="Disordered" evidence="4">
    <location>
        <begin position="685"/>
        <end position="709"/>
    </location>
</feature>
<feature type="compositionally biased region" description="Acidic residues" evidence="4">
    <location>
        <begin position="67"/>
        <end position="88"/>
    </location>
</feature>
<feature type="compositionally biased region" description="Basic and acidic residues" evidence="4">
    <location>
        <begin position="1"/>
        <end position="17"/>
    </location>
</feature>
<dbReference type="Gene3D" id="2.130.10.10">
    <property type="entry name" value="YVTN repeat-like/Quinoprotein amine dehydrogenase"/>
    <property type="match status" value="1"/>
</dbReference>
<dbReference type="GO" id="GO:0034058">
    <property type="term" value="P:endosomal vesicle fusion"/>
    <property type="evidence" value="ECO:0007669"/>
    <property type="project" value="TreeGrafter"/>
</dbReference>
<reference evidence="6" key="1">
    <citation type="journal article" date="2023" name="Mol. Phylogenet. Evol.">
        <title>Genome-scale phylogeny and comparative genomics of the fungal order Sordariales.</title>
        <authorList>
            <person name="Hensen N."/>
            <person name="Bonometti L."/>
            <person name="Westerberg I."/>
            <person name="Brannstrom I.O."/>
            <person name="Guillou S."/>
            <person name="Cros-Aarteil S."/>
            <person name="Calhoun S."/>
            <person name="Haridas S."/>
            <person name="Kuo A."/>
            <person name="Mondo S."/>
            <person name="Pangilinan J."/>
            <person name="Riley R."/>
            <person name="LaButti K."/>
            <person name="Andreopoulos B."/>
            <person name="Lipzen A."/>
            <person name="Chen C."/>
            <person name="Yan M."/>
            <person name="Daum C."/>
            <person name="Ng V."/>
            <person name="Clum A."/>
            <person name="Steindorff A."/>
            <person name="Ohm R.A."/>
            <person name="Martin F."/>
            <person name="Silar P."/>
            <person name="Natvig D.O."/>
            <person name="Lalanne C."/>
            <person name="Gautier V."/>
            <person name="Ament-Velasquez S.L."/>
            <person name="Kruys A."/>
            <person name="Hutchinson M.I."/>
            <person name="Powell A.J."/>
            <person name="Barry K."/>
            <person name="Miller A.N."/>
            <person name="Grigoriev I.V."/>
            <person name="Debuchy R."/>
            <person name="Gladieux P."/>
            <person name="Hiltunen Thoren M."/>
            <person name="Johannesson H."/>
        </authorList>
    </citation>
    <scope>NUCLEOTIDE SEQUENCE</scope>
    <source>
        <strain evidence="6">PSN243</strain>
    </source>
</reference>
<dbReference type="InterPro" id="IPR011990">
    <property type="entry name" value="TPR-like_helical_dom_sf"/>
</dbReference>
<feature type="region of interest" description="Disordered" evidence="4">
    <location>
        <begin position="1"/>
        <end position="91"/>
    </location>
</feature>
<feature type="compositionally biased region" description="Polar residues" evidence="4">
    <location>
        <begin position="175"/>
        <end position="190"/>
    </location>
</feature>
<dbReference type="SMART" id="SM00299">
    <property type="entry name" value="CLH"/>
    <property type="match status" value="1"/>
</dbReference>
<keyword evidence="2" id="KW-0653">Protein transport</keyword>
<dbReference type="GO" id="GO:0005770">
    <property type="term" value="C:late endosome"/>
    <property type="evidence" value="ECO:0007669"/>
    <property type="project" value="TreeGrafter"/>
</dbReference>
<protein>
    <recommendedName>
        <fullName evidence="5">Vps41 beta-propeller domain-containing protein</fullName>
    </recommendedName>
</protein>
<comment type="caution">
    <text evidence="6">The sequence shown here is derived from an EMBL/GenBank/DDBJ whole genome shotgun (WGS) entry which is preliminary data.</text>
</comment>
<dbReference type="PROSITE" id="PS50236">
    <property type="entry name" value="CHCR"/>
    <property type="match status" value="1"/>
</dbReference>
<feature type="repeat" description="CHCR" evidence="3">
    <location>
        <begin position="940"/>
        <end position="1100"/>
    </location>
</feature>
<dbReference type="EMBL" id="MU865975">
    <property type="protein sequence ID" value="KAK4444573.1"/>
    <property type="molecule type" value="Genomic_DNA"/>
</dbReference>
<dbReference type="InterPro" id="IPR036322">
    <property type="entry name" value="WD40_repeat_dom_sf"/>
</dbReference>
<keyword evidence="1" id="KW-0813">Transport</keyword>
<evidence type="ECO:0000313" key="6">
    <source>
        <dbReference type="EMBL" id="KAK4444573.1"/>
    </source>
</evidence>
<dbReference type="PANTHER" id="PTHR12616:SF1">
    <property type="entry name" value="VACUOLAR PROTEIN SORTING-ASSOCIATED PROTEIN 41 HOMOLOG"/>
    <property type="match status" value="1"/>
</dbReference>
<feature type="region of interest" description="Disordered" evidence="4">
    <location>
        <begin position="1184"/>
        <end position="1223"/>
    </location>
</feature>
<dbReference type="InterPro" id="IPR045111">
    <property type="entry name" value="Vps41/Vps8"/>
</dbReference>
<dbReference type="Gene3D" id="1.25.40.10">
    <property type="entry name" value="Tetratricopeptide repeat domain"/>
    <property type="match status" value="1"/>
</dbReference>
<sequence length="1313" mass="144708">MTEASREASDSDAHDEPATAPSPNPDASPDRDESTTASEEAPRQAAADDGADTDGESAATDEHGGDDGEENDDAEDEEEEEDDDEDEEPKLKYARLTPHLGAVYRNGDATSSFLVAGDKMILGTHNGNIHVLQLPIFQSLRVYHAHSASVTGVSISPYPPPLPSIKAETAARIASQASNSPLRPSTGTTESASSAAASRKPKEQNAVPNTPSNNIYIATSSTDGNICVQSLVDMKDVQLRNFARPIQAVALSPEYKTDRMYLSGGLAGQLILTTGAPPGRSTATTTGAAAQAAGWLGSVVGAGTGKDTILHSGEGTINAIKWSLSGRYVAWLNEHGIKIMRTKLHLESADVDDAWKRIGHAERPLGEEWETMASLWKGRVEWIDEQTVEHEESAKEPADMIRSPAAEKLKQQQIKSNRVIERLLVGWGGTIWIMHVHPGGVGTGKNAGERSAGRADIAKKLRLDCIISGISLYTQNLLLVLAFCSNDKEAEEEEVKPARGHKHTLSATSTGSQPSGGIKRKQNNAPPELRLIDLTSHEEVYMDVLNVSRFERLSSNDYHLGVLPARNVAAATSTRGALETLAGFGTDMLNAALNPKALLFSSGASVRSKDSNDGASATSTATLRAGRTSVHPNLGKPGMKVFIHSPYDCILATQRDLSDHLGWLLEHKRYQESWELVDEHPEIAGSPERSFDHGASTPDRPHGTDDFYDETSSIADAHQSFYSSAEKEKRRIGDLWVKQLIDDGDWTLAGKICGKVVGTPDKWEMWVWRFAGANKFDEIVNYIPSEPTHPPIPTTIYEVILAHYLKTNKLMFRDLLERWPPELFNVGAVTATLEDQLKFREVREDSIDDGEVGRDWRIVMESLAKLHESNGRSREALKCYIRLQDADSAMRLIKEGHLAEAVADDIPSFIGLRVPPERRRTMSPKDLEEATLEAITLLVDEAQHGLVKPDVVVKQLQDKELHLYTFFYLRGLWKGEGIHEHGQESRARLVSDSQSLVDNFADLAVHLFALFDQSLLMTFLKTSTAYTFDKAVQECEEHNYIPELVYLYSKTGQMKRALYLIIDRLGDVSRAIAFAKEQDDPDLWEDLLRYSMDKPRFIRGLLEEVGTAINPITLVRRIPEGLEIEGLREGLKHIMKEHELQYIISSGVARVLRSEVAAAQNLLRIGQRKGIKFEVVVQAPDHVDIEPKDAPAPNTDSAKDTTKLSNGADEMSEEPENPPRAKKWTPGHCAECLEPFIAWEKETLVGFACSHVFHVRHLLERLHPGQPVDEDVVGAVANQRNHHLVGTKVTHARLLKDKIKGGCPVCTDKEASM</sequence>
<evidence type="ECO:0000313" key="7">
    <source>
        <dbReference type="Proteomes" id="UP001321760"/>
    </source>
</evidence>
<evidence type="ECO:0000256" key="3">
    <source>
        <dbReference type="PROSITE-ProRule" id="PRU01006"/>
    </source>
</evidence>
<gene>
    <name evidence="6" type="ORF">QBC34DRAFT_414876</name>
</gene>
<feature type="domain" description="Vps41 beta-propeller" evidence="5">
    <location>
        <begin position="421"/>
        <end position="566"/>
    </location>
</feature>
<dbReference type="InterPro" id="IPR000547">
    <property type="entry name" value="Clathrin_H-chain/VPS_repeat"/>
</dbReference>
<feature type="domain" description="Vps41 beta-propeller" evidence="5">
    <location>
        <begin position="215"/>
        <end position="343"/>
    </location>
</feature>
<dbReference type="SUPFAM" id="SSF50978">
    <property type="entry name" value="WD40 repeat-like"/>
    <property type="match status" value="1"/>
</dbReference>
<dbReference type="Pfam" id="PF23556">
    <property type="entry name" value="TPR_Vps41"/>
    <property type="match status" value="1"/>
</dbReference>
<reference evidence="6" key="2">
    <citation type="submission" date="2023-05" db="EMBL/GenBank/DDBJ databases">
        <authorList>
            <consortium name="Lawrence Berkeley National Laboratory"/>
            <person name="Steindorff A."/>
            <person name="Hensen N."/>
            <person name="Bonometti L."/>
            <person name="Westerberg I."/>
            <person name="Brannstrom I.O."/>
            <person name="Guillou S."/>
            <person name="Cros-Aarteil S."/>
            <person name="Calhoun S."/>
            <person name="Haridas S."/>
            <person name="Kuo A."/>
            <person name="Mondo S."/>
            <person name="Pangilinan J."/>
            <person name="Riley R."/>
            <person name="Labutti K."/>
            <person name="Andreopoulos B."/>
            <person name="Lipzen A."/>
            <person name="Chen C."/>
            <person name="Yanf M."/>
            <person name="Daum C."/>
            <person name="Ng V."/>
            <person name="Clum A."/>
            <person name="Ohm R."/>
            <person name="Martin F."/>
            <person name="Silar P."/>
            <person name="Natvig D."/>
            <person name="Lalanne C."/>
            <person name="Gautier V."/>
            <person name="Ament-Velasquez S.L."/>
            <person name="Kruys A."/>
            <person name="Hutchinson M.I."/>
            <person name="Powell A.J."/>
            <person name="Barry K."/>
            <person name="Miller A.N."/>
            <person name="Grigoriev I.V."/>
            <person name="Debuchy R."/>
            <person name="Gladieux P."/>
            <person name="Thoren M.H."/>
            <person name="Johannesson H."/>
        </authorList>
    </citation>
    <scope>NUCLEOTIDE SEQUENCE</scope>
    <source>
        <strain evidence="6">PSN243</strain>
    </source>
</reference>
<evidence type="ECO:0000256" key="2">
    <source>
        <dbReference type="ARBA" id="ARBA00022927"/>
    </source>
</evidence>
<dbReference type="GO" id="GO:0009267">
    <property type="term" value="P:cellular response to starvation"/>
    <property type="evidence" value="ECO:0007669"/>
    <property type="project" value="TreeGrafter"/>
</dbReference>
<evidence type="ECO:0000259" key="5">
    <source>
        <dbReference type="Pfam" id="PF23411"/>
    </source>
</evidence>
<feature type="region of interest" description="Disordered" evidence="4">
    <location>
        <begin position="492"/>
        <end position="527"/>
    </location>
</feature>
<dbReference type="Pfam" id="PF23411">
    <property type="entry name" value="Beta-prop_Vps41"/>
    <property type="match status" value="2"/>
</dbReference>
<dbReference type="GO" id="GO:0016236">
    <property type="term" value="P:macroautophagy"/>
    <property type="evidence" value="ECO:0007669"/>
    <property type="project" value="TreeGrafter"/>
</dbReference>
<accession>A0AAV9G8Y3</accession>
<dbReference type="GO" id="GO:0030897">
    <property type="term" value="C:HOPS complex"/>
    <property type="evidence" value="ECO:0007669"/>
    <property type="project" value="TreeGrafter"/>
</dbReference>
<dbReference type="CDD" id="cd16448">
    <property type="entry name" value="RING-H2"/>
    <property type="match status" value="1"/>
</dbReference>
<dbReference type="PANTHER" id="PTHR12616">
    <property type="entry name" value="VACUOLAR PROTEIN SORTING VPS41"/>
    <property type="match status" value="1"/>
</dbReference>
<organism evidence="6 7">
    <name type="scientific">Podospora aff. communis PSN243</name>
    <dbReference type="NCBI Taxonomy" id="3040156"/>
    <lineage>
        <taxon>Eukaryota</taxon>
        <taxon>Fungi</taxon>
        <taxon>Dikarya</taxon>
        <taxon>Ascomycota</taxon>
        <taxon>Pezizomycotina</taxon>
        <taxon>Sordariomycetes</taxon>
        <taxon>Sordariomycetidae</taxon>
        <taxon>Sordariales</taxon>
        <taxon>Podosporaceae</taxon>
        <taxon>Podospora</taxon>
    </lineage>
</organism>
<dbReference type="InterPro" id="IPR015943">
    <property type="entry name" value="WD40/YVTN_repeat-like_dom_sf"/>
</dbReference>
<name>A0AAV9G8Y3_9PEZI</name>